<keyword evidence="4 9" id="KW-0547">Nucleotide-binding</keyword>
<protein>
    <recommendedName>
        <fullName evidence="9">Arginine--tRNA ligase</fullName>
        <ecNumber evidence="9">6.1.1.19</ecNumber>
    </recommendedName>
    <alternativeName>
        <fullName evidence="9">Arginyl-tRNA synthetase</fullName>
        <shortName evidence="9">ArgRS</shortName>
    </alternativeName>
</protein>
<dbReference type="OrthoDB" id="9805987at2"/>
<evidence type="ECO:0000256" key="5">
    <source>
        <dbReference type="ARBA" id="ARBA00022840"/>
    </source>
</evidence>
<comment type="subcellular location">
    <subcellularLocation>
        <location evidence="9">Cytoplasm</location>
    </subcellularLocation>
</comment>
<dbReference type="SMART" id="SM01016">
    <property type="entry name" value="Arg_tRNA_synt_N"/>
    <property type="match status" value="1"/>
</dbReference>
<evidence type="ECO:0000313" key="14">
    <source>
        <dbReference type="Proteomes" id="UP000199036"/>
    </source>
</evidence>
<sequence>MSLQEILTPYIKQAVQQLFDLTIDRVEFQATRRDFEGDVTMVVFPLVKQLKGNPAEIGNKIGEYLVENVDLVTKFNVVQGFLNIVISDSYYSQFFNSILENKSYGYQQTNSDTKAVMVEYASPNTNKPLHLGHVRNVLLGYSVAEILKASGKKVYKTQVINDRGIHICKSMLAWEKFGNNETPESTGLKGDKLVGNYYVEFDKAYKEEINQLIEKGLTEDEAKKQAPLMLEAQEMLRKWEAGDEQVVALWEKMNSWVYAGFEATYKNIGVDFDCNYYESNTYLLGKDVVEEGLAKGIFYKKEDNSVWIDLTPDGLDEKLVLRSDGTSVYMTQDIGTAIQRVKDFPDVGGMVYTVGNEQDYHFKVLFLILKKLGYDWAEHLYHLSYGMVDLPSGKMKSREGTVVDADDLMNDMTVTAKEISEELGKLEGLSNEEKDSLHKMIGLGALKYYILKVDPKKRILFDTKESVDFAGNTGPFIQYTYARIQSILRKADFDYSQDIQIEKLHEKEKELIKNLAQFPEVIQQAAKTYSPALIANYTYDLVKEYNSFYQSVSILGEEDHDKKVFRVQLSDKVGQTIKNAFALLGINVPNRM</sequence>
<dbReference type="EMBL" id="FOVI01000040">
    <property type="protein sequence ID" value="SFO34259.1"/>
    <property type="molecule type" value="Genomic_DNA"/>
</dbReference>
<dbReference type="InterPro" id="IPR035684">
    <property type="entry name" value="ArgRS_core"/>
</dbReference>
<dbReference type="PROSITE" id="PS00178">
    <property type="entry name" value="AA_TRNA_LIGASE_I"/>
    <property type="match status" value="1"/>
</dbReference>
<dbReference type="SUPFAM" id="SSF52374">
    <property type="entry name" value="Nucleotidylyl transferase"/>
    <property type="match status" value="1"/>
</dbReference>
<comment type="catalytic activity">
    <reaction evidence="8 9">
        <text>tRNA(Arg) + L-arginine + ATP = L-arginyl-tRNA(Arg) + AMP + diphosphate</text>
        <dbReference type="Rhea" id="RHEA:20301"/>
        <dbReference type="Rhea" id="RHEA-COMP:9658"/>
        <dbReference type="Rhea" id="RHEA-COMP:9673"/>
        <dbReference type="ChEBI" id="CHEBI:30616"/>
        <dbReference type="ChEBI" id="CHEBI:32682"/>
        <dbReference type="ChEBI" id="CHEBI:33019"/>
        <dbReference type="ChEBI" id="CHEBI:78442"/>
        <dbReference type="ChEBI" id="CHEBI:78513"/>
        <dbReference type="ChEBI" id="CHEBI:456215"/>
        <dbReference type="EC" id="6.1.1.19"/>
    </reaction>
</comment>
<comment type="subunit">
    <text evidence="9">Monomer.</text>
</comment>
<evidence type="ECO:0000256" key="9">
    <source>
        <dbReference type="HAMAP-Rule" id="MF_00123"/>
    </source>
</evidence>
<dbReference type="GO" id="GO:0004814">
    <property type="term" value="F:arginine-tRNA ligase activity"/>
    <property type="evidence" value="ECO:0007669"/>
    <property type="project" value="UniProtKB-UniRule"/>
</dbReference>
<organism evidence="13 14">
    <name type="scientific">Paenimyroides ummariense</name>
    <dbReference type="NCBI Taxonomy" id="913024"/>
    <lineage>
        <taxon>Bacteria</taxon>
        <taxon>Pseudomonadati</taxon>
        <taxon>Bacteroidota</taxon>
        <taxon>Flavobacteriia</taxon>
        <taxon>Flavobacteriales</taxon>
        <taxon>Flavobacteriaceae</taxon>
        <taxon>Paenimyroides</taxon>
    </lineage>
</organism>
<dbReference type="InterPro" id="IPR036695">
    <property type="entry name" value="Arg-tRNA-synth_N_sf"/>
</dbReference>
<dbReference type="Gene3D" id="3.40.50.620">
    <property type="entry name" value="HUPs"/>
    <property type="match status" value="1"/>
</dbReference>
<keyword evidence="6 9" id="KW-0648">Protein biosynthesis</keyword>
<dbReference type="STRING" id="913024.SAMN05421741_1404"/>
<dbReference type="HAMAP" id="MF_00123">
    <property type="entry name" value="Arg_tRNA_synth"/>
    <property type="match status" value="1"/>
</dbReference>
<evidence type="ECO:0000256" key="4">
    <source>
        <dbReference type="ARBA" id="ARBA00022741"/>
    </source>
</evidence>
<feature type="short sequence motif" description="'HIGH' region" evidence="9">
    <location>
        <begin position="123"/>
        <end position="133"/>
    </location>
</feature>
<dbReference type="InterPro" id="IPR005148">
    <property type="entry name" value="Arg-tRNA-synth_N"/>
</dbReference>
<name>A0A1I5GEG8_9FLAO</name>
<dbReference type="Gene3D" id="3.30.1360.70">
    <property type="entry name" value="Arginyl tRNA synthetase N-terminal domain"/>
    <property type="match status" value="1"/>
</dbReference>
<dbReference type="InterPro" id="IPR008909">
    <property type="entry name" value="DALR_anticod-bd"/>
</dbReference>
<dbReference type="Pfam" id="PF05746">
    <property type="entry name" value="DALR_1"/>
    <property type="match status" value="1"/>
</dbReference>
<dbReference type="Pfam" id="PF00750">
    <property type="entry name" value="tRNA-synt_1d"/>
    <property type="match status" value="1"/>
</dbReference>
<dbReference type="Proteomes" id="UP000199036">
    <property type="component" value="Unassembled WGS sequence"/>
</dbReference>
<dbReference type="InterPro" id="IPR009080">
    <property type="entry name" value="tRNAsynth_Ia_anticodon-bd"/>
</dbReference>
<dbReference type="FunFam" id="3.40.50.620:FF:000125">
    <property type="entry name" value="Arginine--tRNA ligase"/>
    <property type="match status" value="1"/>
</dbReference>
<accession>A0A1I5GEG8</accession>
<reference evidence="14" key="1">
    <citation type="submission" date="2016-10" db="EMBL/GenBank/DDBJ databases">
        <authorList>
            <person name="Varghese N."/>
            <person name="Submissions S."/>
        </authorList>
    </citation>
    <scope>NUCLEOTIDE SEQUENCE [LARGE SCALE GENOMIC DNA]</scope>
    <source>
        <strain evidence="14">DS-12</strain>
    </source>
</reference>
<dbReference type="GO" id="GO:0005524">
    <property type="term" value="F:ATP binding"/>
    <property type="evidence" value="ECO:0007669"/>
    <property type="project" value="UniProtKB-UniRule"/>
</dbReference>
<feature type="domain" description="DALR anticodon binding" evidence="11">
    <location>
        <begin position="477"/>
        <end position="592"/>
    </location>
</feature>
<evidence type="ECO:0000256" key="2">
    <source>
        <dbReference type="ARBA" id="ARBA00022490"/>
    </source>
</evidence>
<evidence type="ECO:0000256" key="10">
    <source>
        <dbReference type="RuleBase" id="RU363038"/>
    </source>
</evidence>
<evidence type="ECO:0000259" key="12">
    <source>
        <dbReference type="SMART" id="SM01016"/>
    </source>
</evidence>
<dbReference type="PANTHER" id="PTHR11956">
    <property type="entry name" value="ARGINYL-TRNA SYNTHETASE"/>
    <property type="match status" value="1"/>
</dbReference>
<gene>
    <name evidence="9" type="primary">argS</name>
    <name evidence="13" type="ORF">SAMN05421741_1404</name>
</gene>
<dbReference type="AlphaFoldDB" id="A0A1I5GEG8"/>
<feature type="domain" description="Arginyl tRNA synthetase N-terminal" evidence="12">
    <location>
        <begin position="5"/>
        <end position="86"/>
    </location>
</feature>
<dbReference type="FunFam" id="1.10.730.10:FF:000006">
    <property type="entry name" value="Arginyl-tRNA synthetase 2, mitochondrial"/>
    <property type="match status" value="1"/>
</dbReference>
<evidence type="ECO:0000256" key="7">
    <source>
        <dbReference type="ARBA" id="ARBA00023146"/>
    </source>
</evidence>
<keyword evidence="2 9" id="KW-0963">Cytoplasm</keyword>
<dbReference type="InterPro" id="IPR014729">
    <property type="entry name" value="Rossmann-like_a/b/a_fold"/>
</dbReference>
<evidence type="ECO:0000256" key="1">
    <source>
        <dbReference type="ARBA" id="ARBA00005594"/>
    </source>
</evidence>
<dbReference type="SMART" id="SM00836">
    <property type="entry name" value="DALR_1"/>
    <property type="match status" value="1"/>
</dbReference>
<evidence type="ECO:0000256" key="6">
    <source>
        <dbReference type="ARBA" id="ARBA00022917"/>
    </source>
</evidence>
<dbReference type="SUPFAM" id="SSF47323">
    <property type="entry name" value="Anticodon-binding domain of a subclass of class I aminoacyl-tRNA synthetases"/>
    <property type="match status" value="1"/>
</dbReference>
<dbReference type="GO" id="GO:0006420">
    <property type="term" value="P:arginyl-tRNA aminoacylation"/>
    <property type="evidence" value="ECO:0007669"/>
    <property type="project" value="UniProtKB-UniRule"/>
</dbReference>
<evidence type="ECO:0000256" key="3">
    <source>
        <dbReference type="ARBA" id="ARBA00022598"/>
    </source>
</evidence>
<dbReference type="EC" id="6.1.1.19" evidence="9"/>
<dbReference type="GO" id="GO:0005737">
    <property type="term" value="C:cytoplasm"/>
    <property type="evidence" value="ECO:0007669"/>
    <property type="project" value="UniProtKB-SubCell"/>
</dbReference>
<dbReference type="RefSeq" id="WP_091526348.1">
    <property type="nucleotide sequence ID" value="NZ_FOVI01000040.1"/>
</dbReference>
<dbReference type="InterPro" id="IPR001412">
    <property type="entry name" value="aa-tRNA-synth_I_CS"/>
</dbReference>
<dbReference type="InterPro" id="IPR001278">
    <property type="entry name" value="Arg-tRNA-ligase"/>
</dbReference>
<dbReference type="SUPFAM" id="SSF55190">
    <property type="entry name" value="Arginyl-tRNA synthetase (ArgRS), N-terminal 'additional' domain"/>
    <property type="match status" value="1"/>
</dbReference>
<keyword evidence="14" id="KW-1185">Reference proteome</keyword>
<keyword evidence="7 9" id="KW-0030">Aminoacyl-tRNA synthetase</keyword>
<dbReference type="Gene3D" id="1.10.730.10">
    <property type="entry name" value="Isoleucyl-tRNA Synthetase, Domain 1"/>
    <property type="match status" value="1"/>
</dbReference>
<comment type="similarity">
    <text evidence="1 9 10">Belongs to the class-I aminoacyl-tRNA synthetase family.</text>
</comment>
<proteinExistence type="inferred from homology"/>
<dbReference type="PRINTS" id="PR01038">
    <property type="entry name" value="TRNASYNTHARG"/>
</dbReference>
<keyword evidence="3 9" id="KW-0436">Ligase</keyword>
<keyword evidence="5 9" id="KW-0067">ATP-binding</keyword>
<dbReference type="Pfam" id="PF03485">
    <property type="entry name" value="Arg_tRNA_synt_N"/>
    <property type="match status" value="1"/>
</dbReference>
<evidence type="ECO:0000259" key="11">
    <source>
        <dbReference type="SMART" id="SM00836"/>
    </source>
</evidence>
<evidence type="ECO:0000256" key="8">
    <source>
        <dbReference type="ARBA" id="ARBA00049339"/>
    </source>
</evidence>
<evidence type="ECO:0000313" key="13">
    <source>
        <dbReference type="EMBL" id="SFO34259.1"/>
    </source>
</evidence>
<dbReference type="NCBIfam" id="TIGR00456">
    <property type="entry name" value="argS"/>
    <property type="match status" value="1"/>
</dbReference>
<dbReference type="PANTHER" id="PTHR11956:SF5">
    <property type="entry name" value="ARGININE--TRNA LIGASE, CYTOPLASMIC"/>
    <property type="match status" value="1"/>
</dbReference>